<gene>
    <name evidence="1" type="ORF">D6B99_14910</name>
</gene>
<dbReference type="InterPro" id="IPR027417">
    <property type="entry name" value="P-loop_NTPase"/>
</dbReference>
<dbReference type="KEGG" id="ark:D6B99_14910"/>
<organism evidence="1 2">
    <name type="scientific">Arachidicoccus soli</name>
    <dbReference type="NCBI Taxonomy" id="2341117"/>
    <lineage>
        <taxon>Bacteria</taxon>
        <taxon>Pseudomonadati</taxon>
        <taxon>Bacteroidota</taxon>
        <taxon>Chitinophagia</taxon>
        <taxon>Chitinophagales</taxon>
        <taxon>Chitinophagaceae</taxon>
        <taxon>Arachidicoccus</taxon>
    </lineage>
</organism>
<dbReference type="AlphaFoldDB" id="A0A386HSV7"/>
<accession>A0A386HSV7</accession>
<dbReference type="OrthoDB" id="9791543at2"/>
<dbReference type="Proteomes" id="UP000266118">
    <property type="component" value="Chromosome"/>
</dbReference>
<reference evidence="1 2" key="1">
    <citation type="submission" date="2018-09" db="EMBL/GenBank/DDBJ databases">
        <title>Arachidicoccus sp. nov., a bacterium isolated from soil.</title>
        <authorList>
            <person name="Weon H.-Y."/>
            <person name="Kwon S.-W."/>
            <person name="Lee S.A."/>
        </authorList>
    </citation>
    <scope>NUCLEOTIDE SEQUENCE [LARGE SCALE GENOMIC DNA]</scope>
    <source>
        <strain evidence="1 2">KIS59-12</strain>
    </source>
</reference>
<dbReference type="EMBL" id="CP032489">
    <property type="protein sequence ID" value="AYD48782.1"/>
    <property type="molecule type" value="Genomic_DNA"/>
</dbReference>
<protein>
    <submittedName>
        <fullName evidence="1">Uncharacterized protein</fullName>
    </submittedName>
</protein>
<name>A0A386HSV7_9BACT</name>
<sequence>MARIYIIAGIPGIGKSTSGRFFVPQELNILDSDLMAAKYKADGFLSYKEIGQIKFDRLFDDALMSEKDFGIELNLGFESHYHYVKRIKRFNAENEIIIVLFHTDDIELCKERAKIRIERGLHKVTPEVIDEMYKNLFSLFNKYIDRFTGLIAVNAEESGGTTICLEHNFKTKQTVPTLPLPDWIEREFSQLIKPQLLQIKRITPHVHPPIDKNKKRRGRGI</sequence>
<keyword evidence="2" id="KW-1185">Reference proteome</keyword>
<dbReference type="Gene3D" id="3.40.50.300">
    <property type="entry name" value="P-loop containing nucleotide triphosphate hydrolases"/>
    <property type="match status" value="1"/>
</dbReference>
<proteinExistence type="predicted"/>
<evidence type="ECO:0000313" key="1">
    <source>
        <dbReference type="EMBL" id="AYD48782.1"/>
    </source>
</evidence>
<dbReference type="SUPFAM" id="SSF52540">
    <property type="entry name" value="P-loop containing nucleoside triphosphate hydrolases"/>
    <property type="match status" value="1"/>
</dbReference>
<dbReference type="RefSeq" id="WP_119989863.1">
    <property type="nucleotide sequence ID" value="NZ_CP032489.1"/>
</dbReference>
<evidence type="ECO:0000313" key="2">
    <source>
        <dbReference type="Proteomes" id="UP000266118"/>
    </source>
</evidence>